<dbReference type="PANTHER" id="PTHR34706:SF1">
    <property type="entry name" value="VWFA DOMAIN-CONTAINING PROTEIN"/>
    <property type="match status" value="1"/>
</dbReference>
<dbReference type="InterPro" id="IPR006094">
    <property type="entry name" value="Oxid_FAD_bind_N"/>
</dbReference>
<dbReference type="InterPro" id="IPR002035">
    <property type="entry name" value="VWF_A"/>
</dbReference>
<keyword evidence="3" id="KW-1185">Reference proteome</keyword>
<dbReference type="Gene3D" id="3.40.50.410">
    <property type="entry name" value="von Willebrand factor, type A domain"/>
    <property type="match status" value="1"/>
</dbReference>
<reference evidence="2 3" key="1">
    <citation type="submission" date="2015-04" db="EMBL/GenBank/DDBJ databases">
        <title>Complete genome sequence of Schizopora paradoxa KUC8140, a cosmopolitan wood degrader in East Asia.</title>
        <authorList>
            <consortium name="DOE Joint Genome Institute"/>
            <person name="Min B."/>
            <person name="Park H."/>
            <person name="Jang Y."/>
            <person name="Kim J.-J."/>
            <person name="Kim K.H."/>
            <person name="Pangilinan J."/>
            <person name="Lipzen A."/>
            <person name="Riley R."/>
            <person name="Grigoriev I.V."/>
            <person name="Spatafora J.W."/>
            <person name="Choi I.-G."/>
        </authorList>
    </citation>
    <scope>NUCLEOTIDE SEQUENCE [LARGE SCALE GENOMIC DNA]</scope>
    <source>
        <strain evidence="2 3">KUC8140</strain>
    </source>
</reference>
<gene>
    <name evidence="2" type="ORF">SCHPADRAFT_943763</name>
</gene>
<dbReference type="EMBL" id="KQ086061">
    <property type="protein sequence ID" value="KLO09263.1"/>
    <property type="molecule type" value="Genomic_DNA"/>
</dbReference>
<dbReference type="Pfam" id="PF01565">
    <property type="entry name" value="FAD_binding_4"/>
    <property type="match status" value="1"/>
</dbReference>
<evidence type="ECO:0000259" key="1">
    <source>
        <dbReference type="PROSITE" id="PS50234"/>
    </source>
</evidence>
<name>A0A0H2RIJ3_9AGAM</name>
<protein>
    <recommendedName>
        <fullName evidence="1">VWFA domain-containing protein</fullName>
    </recommendedName>
</protein>
<dbReference type="OrthoDB" id="2142040at2759"/>
<organism evidence="2 3">
    <name type="scientific">Schizopora paradoxa</name>
    <dbReference type="NCBI Taxonomy" id="27342"/>
    <lineage>
        <taxon>Eukaryota</taxon>
        <taxon>Fungi</taxon>
        <taxon>Dikarya</taxon>
        <taxon>Basidiomycota</taxon>
        <taxon>Agaricomycotina</taxon>
        <taxon>Agaricomycetes</taxon>
        <taxon>Hymenochaetales</taxon>
        <taxon>Schizoporaceae</taxon>
        <taxon>Schizopora</taxon>
    </lineage>
</organism>
<proteinExistence type="predicted"/>
<dbReference type="PANTHER" id="PTHR34706">
    <property type="entry name" value="SLR1338 PROTEIN"/>
    <property type="match status" value="1"/>
</dbReference>
<dbReference type="STRING" id="27342.A0A0H2RIJ3"/>
<sequence length="745" mass="82899">MHEKLWKVKCDIRRECSAKTKVTVKGYRPSKESNRHLVVVESEEITSISVQPGDKNDLVVIMKILSKYQVEFRVVRDDSILSTVSGVQIRMSLFNHVVYTEAEQLVEIGAGCTATLGAVYSQLANTGQNFVAGVTSNTVGVLDYVLNGGYSLKSNIHGLGFSTISEVEMVMPNGDIVLVKERPIAGAKALIELKKSGNDVGVVTRLGLKSHKQGVVWGGVFKFDGECDDIWRVKDAIGDFAENEKRREASLITTFRTCFYDGDPAILVLCVYDGAKPDLDPWKPFEVEIDALEDPDNSRWTRELHGVEYKINEIALIDRYTEVDAMASELTSVRQFCTSENNSLRGRVGCIMVHRYNRDLIDAVASAVENSMADLKVKANGGKLILMNVWPFQPSVFEDKKPTFWPRLPSFALGGPLIAYFVWDSTKNDSFWIQKMQTVLNNVLKVAIAQDCSTESISTFSETWLAPLTPGEIYRGDFDELVLRAVRQRFDATVGEDSGLFKIPELEDELGVLAEYDVVFVVDDSRSMKKYGRWDAAQAALGEIVQVSSSSGAKGKSIPHHLELQQVESLFDKVKPSGETPTATKLEKLLGDYIEKVEKANSSKRNPVKPVDFIVITDGKPTDDDKNLEDVIVSAAKRLKLKQSTSEMRQVGIQFVQIGDDPEATEHLERLDTELSKNNDIPDIVDTVPYRSGQTFGPELLLKAILGGIKKSFDEKDEKILPKPNMTLHSVYYLLVTARLAYVLG</sequence>
<dbReference type="SUPFAM" id="SSF56176">
    <property type="entry name" value="FAD-binding/transporter-associated domain-like"/>
    <property type="match status" value="1"/>
</dbReference>
<evidence type="ECO:0000313" key="3">
    <source>
        <dbReference type="Proteomes" id="UP000053477"/>
    </source>
</evidence>
<dbReference type="SMART" id="SM00327">
    <property type="entry name" value="VWA"/>
    <property type="match status" value="1"/>
</dbReference>
<evidence type="ECO:0000313" key="2">
    <source>
        <dbReference type="EMBL" id="KLO09263.1"/>
    </source>
</evidence>
<dbReference type="SUPFAM" id="SSF53300">
    <property type="entry name" value="vWA-like"/>
    <property type="match status" value="1"/>
</dbReference>
<accession>A0A0H2RIJ3</accession>
<dbReference type="Gene3D" id="3.30.465.10">
    <property type="match status" value="1"/>
</dbReference>
<dbReference type="Proteomes" id="UP000053477">
    <property type="component" value="Unassembled WGS sequence"/>
</dbReference>
<dbReference type="InterPro" id="IPR036318">
    <property type="entry name" value="FAD-bd_PCMH-like_sf"/>
</dbReference>
<feature type="domain" description="VWFA" evidence="1">
    <location>
        <begin position="517"/>
        <end position="671"/>
    </location>
</feature>
<dbReference type="InParanoid" id="A0A0H2RIJ3"/>
<dbReference type="PROSITE" id="PS50234">
    <property type="entry name" value="VWFA"/>
    <property type="match status" value="1"/>
</dbReference>
<dbReference type="InterPro" id="IPR036465">
    <property type="entry name" value="vWFA_dom_sf"/>
</dbReference>
<dbReference type="GO" id="GO:0050660">
    <property type="term" value="F:flavin adenine dinucleotide binding"/>
    <property type="evidence" value="ECO:0007669"/>
    <property type="project" value="InterPro"/>
</dbReference>
<dbReference type="AlphaFoldDB" id="A0A0H2RIJ3"/>
<dbReference type="InterPro" id="IPR016169">
    <property type="entry name" value="FAD-bd_PCMH_sub2"/>
</dbReference>